<dbReference type="Proteomes" id="UP001284094">
    <property type="component" value="Unassembled WGS sequence"/>
</dbReference>
<feature type="short sequence motif" description="GXSXG" evidence="4">
    <location>
        <begin position="76"/>
        <end position="80"/>
    </location>
</feature>
<evidence type="ECO:0000256" key="2">
    <source>
        <dbReference type="ARBA" id="ARBA00022963"/>
    </source>
</evidence>
<dbReference type="SUPFAM" id="SSF52151">
    <property type="entry name" value="FabD/lysophospholipase-like"/>
    <property type="match status" value="1"/>
</dbReference>
<keyword evidence="7" id="KW-1185">Reference proteome</keyword>
<feature type="short sequence motif" description="DGA/G" evidence="4">
    <location>
        <begin position="190"/>
        <end position="192"/>
    </location>
</feature>
<organism evidence="6 7">
    <name type="scientific">Acinetobacter faecalis</name>
    <dbReference type="NCBI Taxonomy" id="2665161"/>
    <lineage>
        <taxon>Bacteria</taxon>
        <taxon>Pseudomonadati</taxon>
        <taxon>Pseudomonadota</taxon>
        <taxon>Gammaproteobacteria</taxon>
        <taxon>Moraxellales</taxon>
        <taxon>Moraxellaceae</taxon>
        <taxon>Acinetobacter</taxon>
    </lineage>
</organism>
<dbReference type="CDD" id="cd07205">
    <property type="entry name" value="Pat_PNPLA6_PNPLA7_NTE1_like"/>
    <property type="match status" value="1"/>
</dbReference>
<keyword evidence="2 4" id="KW-0442">Lipid degradation</keyword>
<dbReference type="InterPro" id="IPR016035">
    <property type="entry name" value="Acyl_Trfase/lysoPLipase"/>
</dbReference>
<proteinExistence type="predicted"/>
<dbReference type="PANTHER" id="PTHR14226">
    <property type="entry name" value="NEUROPATHY TARGET ESTERASE/SWISS CHEESE D.MELANOGASTER"/>
    <property type="match status" value="1"/>
</dbReference>
<protein>
    <submittedName>
        <fullName evidence="6">Patatin-like phospholipase family protein</fullName>
    </submittedName>
</protein>
<reference evidence="6 7" key="1">
    <citation type="journal article" date="2024" name="Syst. Appl. Microbiol.">
        <title>Evidence for the occurrence of Acinetobacter faecalis in cattle feces and its emended description.</title>
        <authorList>
            <person name="Kyselkova M."/>
            <person name="Xanthopoulou K."/>
            <person name="Shestivska V."/>
            <person name="Spanelova P."/>
            <person name="Maixnerova M."/>
            <person name="Higgins P.G."/>
            <person name="Nemec A."/>
        </authorList>
    </citation>
    <scope>NUCLEOTIDE SEQUENCE [LARGE SCALE GENOMIC DNA]</scope>
    <source>
        <strain evidence="6 7">ANC 7225</strain>
    </source>
</reference>
<feature type="active site" description="Proton acceptor" evidence="4">
    <location>
        <position position="190"/>
    </location>
</feature>
<evidence type="ECO:0000256" key="4">
    <source>
        <dbReference type="PROSITE-ProRule" id="PRU01161"/>
    </source>
</evidence>
<keyword evidence="3 4" id="KW-0443">Lipid metabolism</keyword>
<dbReference type="EMBL" id="JAXHPO010000083">
    <property type="protein sequence ID" value="MDY6551492.1"/>
    <property type="molecule type" value="Genomic_DNA"/>
</dbReference>
<comment type="caution">
    <text evidence="6">The sequence shown here is derived from an EMBL/GenBank/DDBJ whole genome shotgun (WGS) entry which is preliminary data.</text>
</comment>
<feature type="domain" description="PNPLA" evidence="5">
    <location>
        <begin position="45"/>
        <end position="203"/>
    </location>
</feature>
<dbReference type="InterPro" id="IPR050301">
    <property type="entry name" value="NTE"/>
</dbReference>
<comment type="caution">
    <text evidence="4">Lacks conserved residue(s) required for the propagation of feature annotation.</text>
</comment>
<dbReference type="Gene3D" id="3.40.1090.10">
    <property type="entry name" value="Cytosolic phospholipase A2 catalytic domain"/>
    <property type="match status" value="1"/>
</dbReference>
<gene>
    <name evidence="6" type="ORF">SKM48_12200</name>
</gene>
<evidence type="ECO:0000256" key="1">
    <source>
        <dbReference type="ARBA" id="ARBA00022801"/>
    </source>
</evidence>
<evidence type="ECO:0000256" key="3">
    <source>
        <dbReference type="ARBA" id="ARBA00023098"/>
    </source>
</evidence>
<evidence type="ECO:0000313" key="6">
    <source>
        <dbReference type="EMBL" id="MDY6551492.1"/>
    </source>
</evidence>
<keyword evidence="1 4" id="KW-0378">Hydrolase</keyword>
<dbReference type="Pfam" id="PF01734">
    <property type="entry name" value="Patatin"/>
    <property type="match status" value="1"/>
</dbReference>
<evidence type="ECO:0000313" key="7">
    <source>
        <dbReference type="Proteomes" id="UP001284094"/>
    </source>
</evidence>
<feature type="active site" description="Nucleophile" evidence="4">
    <location>
        <position position="78"/>
    </location>
</feature>
<dbReference type="PROSITE" id="PS51635">
    <property type="entry name" value="PNPLA"/>
    <property type="match status" value="1"/>
</dbReference>
<evidence type="ECO:0000259" key="5">
    <source>
        <dbReference type="PROSITE" id="PS51635"/>
    </source>
</evidence>
<dbReference type="InterPro" id="IPR002641">
    <property type="entry name" value="PNPLA_dom"/>
</dbReference>
<accession>A0ABU5GM72</accession>
<sequence length="308" mass="33771">MPQVQQNKNKTAAIAPHNLDDAREVSNQINFKNLKKDAKKPIIALVLGSGGARGYAHIGAIEILEKNNIHPDFIVGTSAGSIVGSLYASGKNSSELREIALNLKANDVRDVTLDKKGFFEGKKVEDFINKEVNNTPLQSLKIPIYVIATELKEGKKVVFNYGNTGQAVRASVAIPSMFIPTKIGDDEYVDGGLVSPVPVDVAKKLGADIVIAVDILAQPVHTETSNIWGLFNQNINIMQKHLAQEELKGADIVIQPDLREKVHIFDVSGREITMLAGQNATQKILPELRKIIDNYPLLKRSNRLIVKE</sequence>
<name>A0ABU5GM72_9GAMM</name>
<dbReference type="PANTHER" id="PTHR14226:SF76">
    <property type="entry name" value="NTE FAMILY PROTEIN RSSA"/>
    <property type="match status" value="1"/>
</dbReference>